<dbReference type="AlphaFoldDB" id="A0AAF0CSC0"/>
<sequence>MESTQGDTRRIALDAMGGDLGSAEVVSALRLALDEFPDLCPVTILGDEAELGPLLDQAKLSAHPKVTLHHTAEVITMGDEVMTAIKRKRDSSMLKAIELVKEGAARAVVSTGNTKILVSAGTLKLRTLAGIERPALAPVIPREGGHFILIDAGANPEAKSMHLVHNAILGSHYARMELGIEKPRVGLLTIGTEEGKGNSLINDTHEHLKALGDLVHYVGPVEGFQVFFDHVDVIVCDGFTGNICLKSWESLSKFFRNELKAQMLSSPLRRLGGMMARGAFTGLRHRIQPERYGGAPLLGLRGTVLKAHGSANRYALMNALGDASEFIRVDRTSRIEADIDRANKILRPEPVDVSEL</sequence>
<keyword evidence="6 10" id="KW-0594">Phospholipid biosynthesis</keyword>
<organism evidence="11 12">
    <name type="scientific">Synoicihabitans lomoniglobus</name>
    <dbReference type="NCBI Taxonomy" id="2909285"/>
    <lineage>
        <taxon>Bacteria</taxon>
        <taxon>Pseudomonadati</taxon>
        <taxon>Verrucomicrobiota</taxon>
        <taxon>Opitutia</taxon>
        <taxon>Opitutales</taxon>
        <taxon>Opitutaceae</taxon>
        <taxon>Synoicihabitans</taxon>
    </lineage>
</organism>
<dbReference type="PANTHER" id="PTHR30100">
    <property type="entry name" value="FATTY ACID/PHOSPHOLIPID SYNTHESIS PROTEIN PLSX"/>
    <property type="match status" value="1"/>
</dbReference>
<evidence type="ECO:0000313" key="12">
    <source>
        <dbReference type="Proteomes" id="UP001218638"/>
    </source>
</evidence>
<comment type="function">
    <text evidence="10">Catalyzes the reversible formation of acyl-phosphate (acyl-PO(4)) from acyl-[acyl-carrier-protein] (acyl-ACP). This enzyme utilizes acyl-ACP as fatty acyl donor, but not acyl-CoA.</text>
</comment>
<dbReference type="PANTHER" id="PTHR30100:SF1">
    <property type="entry name" value="PHOSPHATE ACYLTRANSFERASE"/>
    <property type="match status" value="1"/>
</dbReference>
<evidence type="ECO:0000256" key="7">
    <source>
        <dbReference type="ARBA" id="ARBA00023264"/>
    </source>
</evidence>
<proteinExistence type="inferred from homology"/>
<keyword evidence="11" id="KW-0012">Acyltransferase</keyword>
<dbReference type="EC" id="2.3.1.274" evidence="8 10"/>
<dbReference type="KEGG" id="slom:PXH66_09955"/>
<comment type="subcellular location">
    <subcellularLocation>
        <location evidence="10">Cytoplasm</location>
    </subcellularLocation>
    <text evidence="10">Associated with the membrane possibly through PlsY.</text>
</comment>
<dbReference type="PIRSF" id="PIRSF002465">
    <property type="entry name" value="Phsphlp_syn_PlsX"/>
    <property type="match status" value="1"/>
</dbReference>
<dbReference type="GO" id="GO:0008654">
    <property type="term" value="P:phospholipid biosynthetic process"/>
    <property type="evidence" value="ECO:0007669"/>
    <property type="project" value="UniProtKB-KW"/>
</dbReference>
<keyword evidence="12" id="KW-1185">Reference proteome</keyword>
<evidence type="ECO:0000256" key="6">
    <source>
        <dbReference type="ARBA" id="ARBA00023209"/>
    </source>
</evidence>
<keyword evidence="5 10" id="KW-0443">Lipid metabolism</keyword>
<keyword evidence="3 10" id="KW-0444">Lipid biosynthesis</keyword>
<evidence type="ECO:0000256" key="10">
    <source>
        <dbReference type="HAMAP-Rule" id="MF_00019"/>
    </source>
</evidence>
<reference evidence="11" key="1">
    <citation type="submission" date="2023-03" db="EMBL/GenBank/DDBJ databases">
        <title>Lomoglobus Profundus gen. nov., sp. nov., a novel member of the phylum Verrucomicrobia, isolated from deep-marine sediment of South China Sea.</title>
        <authorList>
            <person name="Ahmad T."/>
            <person name="Ishaq S.E."/>
            <person name="Wang F."/>
        </authorList>
    </citation>
    <scope>NUCLEOTIDE SEQUENCE</scope>
    <source>
        <strain evidence="11">LMO-M01</strain>
    </source>
</reference>
<dbReference type="InterPro" id="IPR012281">
    <property type="entry name" value="Phospholipid_synth_PlsX-like"/>
</dbReference>
<dbReference type="GO" id="GO:0006633">
    <property type="term" value="P:fatty acid biosynthetic process"/>
    <property type="evidence" value="ECO:0007669"/>
    <property type="project" value="UniProtKB-UniRule"/>
</dbReference>
<comment type="subunit">
    <text evidence="9 10">Homodimer. Probably interacts with PlsY.</text>
</comment>
<dbReference type="HAMAP" id="MF_00019">
    <property type="entry name" value="PlsX"/>
    <property type="match status" value="1"/>
</dbReference>
<keyword evidence="4 10" id="KW-0808">Transferase</keyword>
<evidence type="ECO:0000256" key="4">
    <source>
        <dbReference type="ARBA" id="ARBA00022679"/>
    </source>
</evidence>
<dbReference type="NCBIfam" id="TIGR00182">
    <property type="entry name" value="plsX"/>
    <property type="match status" value="1"/>
</dbReference>
<comment type="catalytic activity">
    <reaction evidence="1 10">
        <text>a fatty acyl-[ACP] + phosphate = an acyl phosphate + holo-[ACP]</text>
        <dbReference type="Rhea" id="RHEA:42292"/>
        <dbReference type="Rhea" id="RHEA-COMP:9685"/>
        <dbReference type="Rhea" id="RHEA-COMP:14125"/>
        <dbReference type="ChEBI" id="CHEBI:43474"/>
        <dbReference type="ChEBI" id="CHEBI:59918"/>
        <dbReference type="ChEBI" id="CHEBI:64479"/>
        <dbReference type="ChEBI" id="CHEBI:138651"/>
        <dbReference type="EC" id="2.3.1.274"/>
    </reaction>
</comment>
<dbReference type="Proteomes" id="UP001218638">
    <property type="component" value="Chromosome"/>
</dbReference>
<comment type="pathway">
    <text evidence="10">Lipid metabolism; phospholipid metabolism.</text>
</comment>
<evidence type="ECO:0000256" key="1">
    <source>
        <dbReference type="ARBA" id="ARBA00001232"/>
    </source>
</evidence>
<protein>
    <recommendedName>
        <fullName evidence="8 10">Phosphate acyltransferase</fullName>
        <ecNumber evidence="8 10">2.3.1.274</ecNumber>
    </recommendedName>
    <alternativeName>
        <fullName evidence="10">Acyl-ACP phosphotransacylase</fullName>
    </alternativeName>
    <alternativeName>
        <fullName evidence="10">Acyl-[acyl-carrier-protein]--phosphate acyltransferase</fullName>
    </alternativeName>
    <alternativeName>
        <fullName evidence="10">Phosphate-acyl-ACP acyltransferase</fullName>
    </alternativeName>
</protein>
<evidence type="ECO:0000256" key="5">
    <source>
        <dbReference type="ARBA" id="ARBA00023098"/>
    </source>
</evidence>
<evidence type="ECO:0000256" key="2">
    <source>
        <dbReference type="ARBA" id="ARBA00022490"/>
    </source>
</evidence>
<dbReference type="GO" id="GO:0005737">
    <property type="term" value="C:cytoplasm"/>
    <property type="evidence" value="ECO:0007669"/>
    <property type="project" value="UniProtKB-SubCell"/>
</dbReference>
<evidence type="ECO:0000256" key="8">
    <source>
        <dbReference type="ARBA" id="ARBA00024069"/>
    </source>
</evidence>
<name>A0AAF0CSC0_9BACT</name>
<comment type="similarity">
    <text evidence="10">Belongs to the PlsX family.</text>
</comment>
<keyword evidence="2 10" id="KW-0963">Cytoplasm</keyword>
<dbReference type="GO" id="GO:0043811">
    <property type="term" value="F:phosphate:acyl-[acyl carrier protein] acyltransferase activity"/>
    <property type="evidence" value="ECO:0007669"/>
    <property type="project" value="UniProtKB-UniRule"/>
</dbReference>
<evidence type="ECO:0000256" key="3">
    <source>
        <dbReference type="ARBA" id="ARBA00022516"/>
    </source>
</evidence>
<evidence type="ECO:0000313" key="11">
    <source>
        <dbReference type="EMBL" id="WED67175.1"/>
    </source>
</evidence>
<dbReference type="InterPro" id="IPR003664">
    <property type="entry name" value="FA_synthesis"/>
</dbReference>
<dbReference type="EMBL" id="CP119075">
    <property type="protein sequence ID" value="WED67175.1"/>
    <property type="molecule type" value="Genomic_DNA"/>
</dbReference>
<evidence type="ECO:0000256" key="9">
    <source>
        <dbReference type="ARBA" id="ARBA00046608"/>
    </source>
</evidence>
<dbReference type="SUPFAM" id="SSF53659">
    <property type="entry name" value="Isocitrate/Isopropylmalate dehydrogenase-like"/>
    <property type="match status" value="1"/>
</dbReference>
<keyword evidence="7 10" id="KW-1208">Phospholipid metabolism</keyword>
<dbReference type="Gene3D" id="3.40.718.10">
    <property type="entry name" value="Isopropylmalate Dehydrogenase"/>
    <property type="match status" value="1"/>
</dbReference>
<dbReference type="Pfam" id="PF02504">
    <property type="entry name" value="FA_synthesis"/>
    <property type="match status" value="1"/>
</dbReference>
<accession>A0AAF0CSC0</accession>
<gene>
    <name evidence="10 11" type="primary">plsX</name>
    <name evidence="11" type="ORF">PXH66_09955</name>
</gene>
<dbReference type="RefSeq" id="WP_330931438.1">
    <property type="nucleotide sequence ID" value="NZ_CP119075.1"/>
</dbReference>